<dbReference type="AlphaFoldDB" id="F0ZM66"/>
<dbReference type="EMBL" id="GL871076">
    <property type="protein sequence ID" value="EGC34976.1"/>
    <property type="molecule type" value="Genomic_DNA"/>
</dbReference>
<dbReference type="InterPro" id="IPR033337">
    <property type="entry name" value="TORTIFOLIA1/SINE1-2"/>
</dbReference>
<dbReference type="InterPro" id="IPR057600">
    <property type="entry name" value="TORTIFOLIA1/SINE1-2_N"/>
</dbReference>
<dbReference type="OMA" id="MNDFMIE"/>
<gene>
    <name evidence="4" type="ORF">DICPUDRAFT_79303</name>
</gene>
<dbReference type="OrthoDB" id="298726at2759"/>
<feature type="region of interest" description="Disordered" evidence="2">
    <location>
        <begin position="379"/>
        <end position="453"/>
    </location>
</feature>
<dbReference type="KEGG" id="dpp:DICPUDRAFT_79303"/>
<organism evidence="4 5">
    <name type="scientific">Dictyostelium purpureum</name>
    <name type="common">Slime mold</name>
    <dbReference type="NCBI Taxonomy" id="5786"/>
    <lineage>
        <taxon>Eukaryota</taxon>
        <taxon>Amoebozoa</taxon>
        <taxon>Evosea</taxon>
        <taxon>Eumycetozoa</taxon>
        <taxon>Dictyostelia</taxon>
        <taxon>Dictyosteliales</taxon>
        <taxon>Dictyosteliaceae</taxon>
        <taxon>Dictyostelium</taxon>
    </lineage>
</organism>
<dbReference type="SUPFAM" id="SSF48371">
    <property type="entry name" value="ARM repeat"/>
    <property type="match status" value="1"/>
</dbReference>
<dbReference type="Proteomes" id="UP000001064">
    <property type="component" value="Unassembled WGS sequence"/>
</dbReference>
<feature type="compositionally biased region" description="Low complexity" evidence="2">
    <location>
        <begin position="518"/>
        <end position="538"/>
    </location>
</feature>
<feature type="compositionally biased region" description="Polar residues" evidence="2">
    <location>
        <begin position="710"/>
        <end position="720"/>
    </location>
</feature>
<dbReference type="InParanoid" id="F0ZM66"/>
<feature type="compositionally biased region" description="Polar residues" evidence="2">
    <location>
        <begin position="379"/>
        <end position="406"/>
    </location>
</feature>
<evidence type="ECO:0000256" key="2">
    <source>
        <dbReference type="SAM" id="MobiDB-lite"/>
    </source>
</evidence>
<reference evidence="5" key="1">
    <citation type="journal article" date="2011" name="Genome Biol.">
        <title>Comparative genomics of the social amoebae Dictyostelium discoideum and Dictyostelium purpureum.</title>
        <authorList>
            <consortium name="US DOE Joint Genome Institute (JGI-PGF)"/>
            <person name="Sucgang R."/>
            <person name="Kuo A."/>
            <person name="Tian X."/>
            <person name="Salerno W."/>
            <person name="Parikh A."/>
            <person name="Feasley C.L."/>
            <person name="Dalin E."/>
            <person name="Tu H."/>
            <person name="Huang E."/>
            <person name="Barry K."/>
            <person name="Lindquist E."/>
            <person name="Shapiro H."/>
            <person name="Bruce D."/>
            <person name="Schmutz J."/>
            <person name="Salamov A."/>
            <person name="Fey P."/>
            <person name="Gaudet P."/>
            <person name="Anjard C."/>
            <person name="Babu M.M."/>
            <person name="Basu S."/>
            <person name="Bushmanova Y."/>
            <person name="van der Wel H."/>
            <person name="Katoh-Kurasawa M."/>
            <person name="Dinh C."/>
            <person name="Coutinho P.M."/>
            <person name="Saito T."/>
            <person name="Elias M."/>
            <person name="Schaap P."/>
            <person name="Kay R.R."/>
            <person name="Henrissat B."/>
            <person name="Eichinger L."/>
            <person name="Rivero F."/>
            <person name="Putnam N.H."/>
            <person name="West C.M."/>
            <person name="Loomis W.F."/>
            <person name="Chisholm R.L."/>
            <person name="Shaulsky G."/>
            <person name="Strassmann J.E."/>
            <person name="Queller D.C."/>
            <person name="Kuspa A."/>
            <person name="Grigoriev I.V."/>
        </authorList>
    </citation>
    <scope>NUCLEOTIDE SEQUENCE [LARGE SCALE GENOMIC DNA]</scope>
    <source>
        <strain evidence="5">QSDP1</strain>
    </source>
</reference>
<accession>F0ZM66</accession>
<feature type="region of interest" description="Disordered" evidence="2">
    <location>
        <begin position="474"/>
        <end position="546"/>
    </location>
</feature>
<dbReference type="Pfam" id="PF24714">
    <property type="entry name" value="TOR1L1_N"/>
    <property type="match status" value="1"/>
</dbReference>
<dbReference type="PANTHER" id="PTHR31355:SF7">
    <property type="entry name" value="MICROTUBULE-ASSOCIATED PROTEIN TORTIFOLIA1"/>
    <property type="match status" value="1"/>
</dbReference>
<feature type="compositionally biased region" description="Low complexity" evidence="2">
    <location>
        <begin position="437"/>
        <end position="453"/>
    </location>
</feature>
<evidence type="ECO:0000313" key="5">
    <source>
        <dbReference type="Proteomes" id="UP000001064"/>
    </source>
</evidence>
<evidence type="ECO:0000259" key="3">
    <source>
        <dbReference type="Pfam" id="PF24714"/>
    </source>
</evidence>
<feature type="compositionally biased region" description="Low complexity" evidence="2">
    <location>
        <begin position="407"/>
        <end position="428"/>
    </location>
</feature>
<dbReference type="eggNOG" id="ENOG502RSR4">
    <property type="taxonomic scope" value="Eukaryota"/>
</dbReference>
<evidence type="ECO:0000256" key="1">
    <source>
        <dbReference type="SAM" id="Coils"/>
    </source>
</evidence>
<feature type="domain" description="TORTIFOLIA1/SINE1-2 N-terminal" evidence="3">
    <location>
        <begin position="20"/>
        <end position="346"/>
    </location>
</feature>
<keyword evidence="5" id="KW-1185">Reference proteome</keyword>
<dbReference type="GO" id="GO:0005874">
    <property type="term" value="C:microtubule"/>
    <property type="evidence" value="ECO:0007669"/>
    <property type="project" value="InterPro"/>
</dbReference>
<dbReference type="InterPro" id="IPR016024">
    <property type="entry name" value="ARM-type_fold"/>
</dbReference>
<feature type="region of interest" description="Disordered" evidence="2">
    <location>
        <begin position="688"/>
        <end position="728"/>
    </location>
</feature>
<proteinExistence type="predicted"/>
<sequence length="825" mass="93011">MNNSFIQCKKSNEEYTENLEWRKNLILVFEKLGEKEQSSQSLQYLINQLQQMNTSQIPFYMDCILENSENFNNLGKKEVIKLLGITISMYKNKVSGFLTKIISFLVKRLNELQSCGLLEITLETLGITCGNTIIEQKHLQKIGLNLSTIGGNASSGINPNSLIDIYLNPIFALFNQPSRHIQIAGILACQKVIENVYDVNNLLRPQVNKILGQLLKKLTISVVPIQSSSSMSSFPAQYCIPHTLSTISSLFRVLGQNYFLYHCILPTSTVDQIQNNVISNCLRTLFSNDWTARFSACSLLLTIIEILPQYFFQNRLNEILKSLNDCKYDKIKSIRDSVNKSIRLYNQINLNLDDQVIPTTPSHIEAKFKLQEQQNHFQNNSVYSSPNKIPQTPPFYSSSQYKKTIGSSSASSSTISSPSTQSPSLLSSNTRKHQLNTTTTTTTSTSLSHPSSPTFKPISSYSAFSSPNLKSKNHISSLTSTSSSTLQSSVSPKTTQHPSSPGFKSLPVGSYASPPSSPSFNINSTSSSLSTSPLIYSSTNGDRKETKTNTNLFRDIFNQHQQQQIQQQQQQIQQKQQQLEYQQKQRHLQQQQKTHLQQKQHYNSIFNDNFSIVNNIDDKEHHEEDGDNNTNGDDEDEYNIHIKNHKHHLSSTHKILDENDHSLFDHDFNNLSIDNINSDTNVLTLSSLKPNPTSPLPTPIKTGTPPLKPSNDTTSTSKVYNDNNSSNMNNVNNINNSNNNTNNINNSNININSLSPKLNIKSKETLNTTTTNTTEEKETVKILNEMMQTMNDFMIETRESIGQIKNRLTVVESSVLTLQKYYLSK</sequence>
<evidence type="ECO:0000313" key="4">
    <source>
        <dbReference type="EMBL" id="EGC34976.1"/>
    </source>
</evidence>
<dbReference type="FunCoup" id="F0ZM66">
    <property type="interactions" value="398"/>
</dbReference>
<name>F0ZM66_DICPU</name>
<dbReference type="GeneID" id="10501919"/>
<feature type="compositionally biased region" description="Low complexity" evidence="2">
    <location>
        <begin position="476"/>
        <end position="491"/>
    </location>
</feature>
<dbReference type="GO" id="GO:0008017">
    <property type="term" value="F:microtubule binding"/>
    <property type="evidence" value="ECO:0000318"/>
    <property type="project" value="GO_Central"/>
</dbReference>
<feature type="coiled-coil region" evidence="1">
    <location>
        <begin position="558"/>
        <end position="585"/>
    </location>
</feature>
<dbReference type="PANTHER" id="PTHR31355">
    <property type="entry name" value="MICROTUBULE-ASSOCIATED PROTEIN TORTIFOLIA1"/>
    <property type="match status" value="1"/>
</dbReference>
<dbReference type="VEuPathDB" id="AmoebaDB:DICPUDRAFT_79303"/>
<dbReference type="RefSeq" id="XP_003288501.1">
    <property type="nucleotide sequence ID" value="XM_003288453.1"/>
</dbReference>
<keyword evidence="1" id="KW-0175">Coiled coil</keyword>
<protein>
    <recommendedName>
        <fullName evidence="3">TORTIFOLIA1/SINE1-2 N-terminal domain-containing protein</fullName>
    </recommendedName>
</protein>